<evidence type="ECO:0000259" key="5">
    <source>
        <dbReference type="PROSITE" id="PS50208"/>
    </source>
</evidence>
<dbReference type="PIRSF" id="PIRSF038001">
    <property type="entry name" value="Caspase_ICE"/>
    <property type="match status" value="1"/>
</dbReference>
<feature type="domain" description="Caspase family p10" evidence="4">
    <location>
        <begin position="296"/>
        <end position="377"/>
    </location>
</feature>
<dbReference type="InterPro" id="IPR015917">
    <property type="entry name" value="Pept_C14A"/>
</dbReference>
<dbReference type="GO" id="GO:0072559">
    <property type="term" value="C:NLRP3 inflammasome complex"/>
    <property type="evidence" value="ECO:0007669"/>
    <property type="project" value="TreeGrafter"/>
</dbReference>
<feature type="domain" description="CARD" evidence="6">
    <location>
        <begin position="9"/>
        <end position="82"/>
    </location>
</feature>
<reference evidence="7" key="1">
    <citation type="submission" date="2025-08" db="UniProtKB">
        <authorList>
            <consortium name="Ensembl"/>
        </authorList>
    </citation>
    <scope>IDENTIFICATION</scope>
</reference>
<dbReference type="Gene3D" id="1.10.533.10">
    <property type="entry name" value="Death Domain, Fas"/>
    <property type="match status" value="1"/>
</dbReference>
<dbReference type="Gene3D" id="3.40.50.1460">
    <property type="match status" value="1"/>
</dbReference>
<dbReference type="InterPro" id="IPR011029">
    <property type="entry name" value="DEATH-like_dom_sf"/>
</dbReference>
<dbReference type="PROSITE" id="PS50209">
    <property type="entry name" value="CARD"/>
    <property type="match status" value="1"/>
</dbReference>
<evidence type="ECO:0000256" key="3">
    <source>
        <dbReference type="RuleBase" id="RU003971"/>
    </source>
</evidence>
<feature type="active site" evidence="2">
    <location>
        <position position="220"/>
    </location>
</feature>
<keyword evidence="8" id="KW-1185">Reference proteome</keyword>
<dbReference type="GO" id="GO:0097169">
    <property type="term" value="C:AIM2 inflammasome complex"/>
    <property type="evidence" value="ECO:0007669"/>
    <property type="project" value="TreeGrafter"/>
</dbReference>
<dbReference type="PANTHER" id="PTHR47901:SF3">
    <property type="entry name" value="CASPASE-1"/>
    <property type="match status" value="1"/>
</dbReference>
<feature type="domain" description="Caspase family p20" evidence="5">
    <location>
        <begin position="144"/>
        <end position="272"/>
    </location>
</feature>
<feature type="active site" evidence="2">
    <location>
        <position position="268"/>
    </location>
</feature>
<evidence type="ECO:0000259" key="6">
    <source>
        <dbReference type="PROSITE" id="PS50209"/>
    </source>
</evidence>
<organism evidence="7 8">
    <name type="scientific">Neogobius melanostomus</name>
    <name type="common">round goby</name>
    <dbReference type="NCBI Taxonomy" id="47308"/>
    <lineage>
        <taxon>Eukaryota</taxon>
        <taxon>Metazoa</taxon>
        <taxon>Chordata</taxon>
        <taxon>Craniata</taxon>
        <taxon>Vertebrata</taxon>
        <taxon>Euteleostomi</taxon>
        <taxon>Actinopterygii</taxon>
        <taxon>Neopterygii</taxon>
        <taxon>Teleostei</taxon>
        <taxon>Neoteleostei</taxon>
        <taxon>Acanthomorphata</taxon>
        <taxon>Gobiaria</taxon>
        <taxon>Gobiiformes</taxon>
        <taxon>Gobioidei</taxon>
        <taxon>Gobiidae</taxon>
        <taxon>Benthophilinae</taxon>
        <taxon>Neogobiini</taxon>
        <taxon>Neogobius</taxon>
    </lineage>
</organism>
<evidence type="ECO:0008006" key="9">
    <source>
        <dbReference type="Google" id="ProtNLM"/>
    </source>
</evidence>
<sequence length="382" mass="43912">MTLKIVRSATRLHTRLLYSLRYCMNHKIWPSVSQEMITQFLDNLLDEGVLKFEEKDKIIKANRTTAKKARDLIDKVMNKGDEVRLILHLQMKDLPLYKHLCQTCDCVIILCCSCTGDSWIIRIFRCKYILKIMWIYPVTLKSIKNRVALLITNITFAELKNRPGAEKDEENMEKLLSTLGYEVVKHTNLTAEKMGDALVDFSKHPKLKETDSVFVVIMSHGQYGAVHGVNHKPKVPDVLKVDDIYDNLNAMGCPALVDKPKIIIIQACRGKETGSVLKCDSVEDDAVAYGVIKEDDSQYRHKEDDFLAFLSSTPHTVSYRHISQGSFLIQFTVDIFRANVLKHHIEDLFLKVCCVYRLKQMPTKDRCTLTQHFFLFPGDLKQ</sequence>
<protein>
    <recommendedName>
        <fullName evidence="9">Caspase 1</fullName>
    </recommendedName>
</protein>
<dbReference type="AlphaFoldDB" id="A0A8C6SMS0"/>
<dbReference type="InterPro" id="IPR029030">
    <property type="entry name" value="Caspase-like_dom_sf"/>
</dbReference>
<dbReference type="InterPro" id="IPR002398">
    <property type="entry name" value="Pept_C14"/>
</dbReference>
<dbReference type="GO" id="GO:0072557">
    <property type="term" value="C:IPAF inflammasome complex"/>
    <property type="evidence" value="ECO:0007669"/>
    <property type="project" value="TreeGrafter"/>
</dbReference>
<dbReference type="Pfam" id="PF00619">
    <property type="entry name" value="CARD"/>
    <property type="match status" value="1"/>
</dbReference>
<dbReference type="GO" id="GO:0050727">
    <property type="term" value="P:regulation of inflammatory response"/>
    <property type="evidence" value="ECO:0007669"/>
    <property type="project" value="TreeGrafter"/>
</dbReference>
<comment type="similarity">
    <text evidence="1 3">Belongs to the peptidase C14A family.</text>
</comment>
<dbReference type="GO" id="GO:0004197">
    <property type="term" value="F:cysteine-type endopeptidase activity"/>
    <property type="evidence" value="ECO:0007669"/>
    <property type="project" value="InterPro"/>
</dbReference>
<reference evidence="7" key="2">
    <citation type="submission" date="2025-09" db="UniProtKB">
        <authorList>
            <consortium name="Ensembl"/>
        </authorList>
    </citation>
    <scope>IDENTIFICATION</scope>
</reference>
<dbReference type="InterPro" id="IPR001309">
    <property type="entry name" value="Pept_C14_p20"/>
</dbReference>
<accession>A0A8C6SMS0</accession>
<evidence type="ECO:0000313" key="8">
    <source>
        <dbReference type="Proteomes" id="UP000694523"/>
    </source>
</evidence>
<dbReference type="PANTHER" id="PTHR47901">
    <property type="entry name" value="CASPASE RECRUITMENT DOMAIN-CONTAINING PROTEIN 18"/>
    <property type="match status" value="1"/>
</dbReference>
<dbReference type="PRINTS" id="PR00376">
    <property type="entry name" value="IL1BCENZYME"/>
</dbReference>
<dbReference type="InterPro" id="IPR002138">
    <property type="entry name" value="Pept_C14_p10"/>
</dbReference>
<dbReference type="InterPro" id="IPR001315">
    <property type="entry name" value="CARD"/>
</dbReference>
<dbReference type="CDD" id="cd00032">
    <property type="entry name" value="CASc"/>
    <property type="match status" value="1"/>
</dbReference>
<dbReference type="PROSITE" id="PS01122">
    <property type="entry name" value="CASPASE_CYS"/>
    <property type="match status" value="1"/>
</dbReference>
<evidence type="ECO:0000313" key="7">
    <source>
        <dbReference type="Ensembl" id="ENSNMLP00000008991.1"/>
    </source>
</evidence>
<dbReference type="SUPFAM" id="SSF47986">
    <property type="entry name" value="DEATH domain"/>
    <property type="match status" value="1"/>
</dbReference>
<evidence type="ECO:0000256" key="2">
    <source>
        <dbReference type="PIRSR" id="PIRSR038001-1"/>
    </source>
</evidence>
<dbReference type="Ensembl" id="ENSNMLT00000010189.1">
    <property type="protein sequence ID" value="ENSNMLP00000008991.1"/>
    <property type="gene ID" value="ENSNMLG00000006306.1"/>
</dbReference>
<dbReference type="GO" id="GO:0042981">
    <property type="term" value="P:regulation of apoptotic process"/>
    <property type="evidence" value="ECO:0007669"/>
    <property type="project" value="InterPro"/>
</dbReference>
<evidence type="ECO:0000256" key="1">
    <source>
        <dbReference type="ARBA" id="ARBA00010134"/>
    </source>
</evidence>
<dbReference type="Pfam" id="PF00656">
    <property type="entry name" value="Peptidase_C14"/>
    <property type="match status" value="1"/>
</dbReference>
<name>A0A8C6SMS0_9GOBI</name>
<dbReference type="PROSITE" id="PS50207">
    <property type="entry name" value="CASPASE_P10"/>
    <property type="match status" value="1"/>
</dbReference>
<dbReference type="GO" id="GO:0006508">
    <property type="term" value="P:proteolysis"/>
    <property type="evidence" value="ECO:0007669"/>
    <property type="project" value="InterPro"/>
</dbReference>
<dbReference type="InterPro" id="IPR011600">
    <property type="entry name" value="Pept_C14_caspase"/>
</dbReference>
<dbReference type="InterPro" id="IPR033139">
    <property type="entry name" value="Caspase_cys_AS"/>
</dbReference>
<dbReference type="PROSITE" id="PS50208">
    <property type="entry name" value="CASPASE_P20"/>
    <property type="match status" value="1"/>
</dbReference>
<dbReference type="SUPFAM" id="SSF52129">
    <property type="entry name" value="Caspase-like"/>
    <property type="match status" value="1"/>
</dbReference>
<dbReference type="Proteomes" id="UP000694523">
    <property type="component" value="Unplaced"/>
</dbReference>
<dbReference type="SMART" id="SM00115">
    <property type="entry name" value="CASc"/>
    <property type="match status" value="1"/>
</dbReference>
<evidence type="ECO:0000259" key="4">
    <source>
        <dbReference type="PROSITE" id="PS50207"/>
    </source>
</evidence>
<proteinExistence type="inferred from homology"/>